<dbReference type="AlphaFoldDB" id="A8NSQ6"/>
<proteinExistence type="predicted"/>
<dbReference type="VEuPathDB" id="FungiDB:CC1G_05062"/>
<evidence type="ECO:0008006" key="3">
    <source>
        <dbReference type="Google" id="ProtNLM"/>
    </source>
</evidence>
<comment type="caution">
    <text evidence="1">The sequence shown here is derived from an EMBL/GenBank/DDBJ whole genome shotgun (WGS) entry which is preliminary data.</text>
</comment>
<organism evidence="1 2">
    <name type="scientific">Coprinopsis cinerea (strain Okayama-7 / 130 / ATCC MYA-4618 / FGSC 9003)</name>
    <name type="common">Inky cap fungus</name>
    <name type="synonym">Hormographiella aspergillata</name>
    <dbReference type="NCBI Taxonomy" id="240176"/>
    <lineage>
        <taxon>Eukaryota</taxon>
        <taxon>Fungi</taxon>
        <taxon>Dikarya</taxon>
        <taxon>Basidiomycota</taxon>
        <taxon>Agaricomycotina</taxon>
        <taxon>Agaricomycetes</taxon>
        <taxon>Agaricomycetidae</taxon>
        <taxon>Agaricales</taxon>
        <taxon>Agaricineae</taxon>
        <taxon>Psathyrellaceae</taxon>
        <taxon>Coprinopsis</taxon>
    </lineage>
</organism>
<reference evidence="1 2" key="1">
    <citation type="journal article" date="2010" name="Proc. Natl. Acad. Sci. U.S.A.">
        <title>Insights into evolution of multicellular fungi from the assembled chromosomes of the mushroom Coprinopsis cinerea (Coprinus cinereus).</title>
        <authorList>
            <person name="Stajich J.E."/>
            <person name="Wilke S.K."/>
            <person name="Ahren D."/>
            <person name="Au C.H."/>
            <person name="Birren B.W."/>
            <person name="Borodovsky M."/>
            <person name="Burns C."/>
            <person name="Canback B."/>
            <person name="Casselton L.A."/>
            <person name="Cheng C.K."/>
            <person name="Deng J."/>
            <person name="Dietrich F.S."/>
            <person name="Fargo D.C."/>
            <person name="Farman M.L."/>
            <person name="Gathman A.C."/>
            <person name="Goldberg J."/>
            <person name="Guigo R."/>
            <person name="Hoegger P.J."/>
            <person name="Hooker J.B."/>
            <person name="Huggins A."/>
            <person name="James T.Y."/>
            <person name="Kamada T."/>
            <person name="Kilaru S."/>
            <person name="Kodira C."/>
            <person name="Kues U."/>
            <person name="Kupfer D."/>
            <person name="Kwan H.S."/>
            <person name="Lomsadze A."/>
            <person name="Li W."/>
            <person name="Lilly W.W."/>
            <person name="Ma L.J."/>
            <person name="Mackey A.J."/>
            <person name="Manning G."/>
            <person name="Martin F."/>
            <person name="Muraguchi H."/>
            <person name="Natvig D.O."/>
            <person name="Palmerini H."/>
            <person name="Ramesh M.A."/>
            <person name="Rehmeyer C.J."/>
            <person name="Roe B.A."/>
            <person name="Shenoy N."/>
            <person name="Stanke M."/>
            <person name="Ter-Hovhannisyan V."/>
            <person name="Tunlid A."/>
            <person name="Velagapudi R."/>
            <person name="Vision T.J."/>
            <person name="Zeng Q."/>
            <person name="Zolan M.E."/>
            <person name="Pukkila P.J."/>
        </authorList>
    </citation>
    <scope>NUCLEOTIDE SEQUENCE [LARGE SCALE GENOMIC DNA]</scope>
    <source>
        <strain evidence="2">Okayama-7 / 130 / ATCC MYA-4618 / FGSC 9003</strain>
    </source>
</reference>
<sequence>MSLWSTAQPTSYSYASPGCTSPFSRLPPEIISLIAEQVKEVTIHWGYEHPPFNFRWPGASSRSLYHENSTLVNCCFVSKQFYAHFRPHIYTAICDETPMGGEEGDRSLTGTKFLKKVYRLLEREPKVGEWVHDFKLCLREPRAEGLDLDNARRVFSWAEWVAEDRMLAYVLNRLTKLREFHLFVAPMPPISFCDFSEPLKEAFGRVFRLKTLRHVDIRCVTLPPALVFSAPGLVQANLWFDVDSSGRRWRSLLESEKEFLGGDEEEVQVARPNLTGFGSDDHLTLVPDHCMNKFPASFGRLRQLDIRGVFPELGRIQKFLDKSAKTLEDVEVIVSGSLRRVQDVQSMTTTLDFGKLERLKKLSLSFHSVPVRLMPAVSSMLATLQDITTVDNFRLAITWSCSSLNAQAFDITPLLRVIDDGLAALAEKARARCRTPVRVAMDCGDFCDRDACMLHLALLRVYDEVDKWFPKLGETGKFEFDVIWRN</sequence>
<dbReference type="InParanoid" id="A8NSQ6"/>
<evidence type="ECO:0000313" key="2">
    <source>
        <dbReference type="Proteomes" id="UP000001861"/>
    </source>
</evidence>
<dbReference type="OrthoDB" id="2745898at2759"/>
<dbReference type="RefSeq" id="XP_001836069.1">
    <property type="nucleotide sequence ID" value="XM_001836017.1"/>
</dbReference>
<evidence type="ECO:0000313" key="1">
    <source>
        <dbReference type="EMBL" id="EAU85845.1"/>
    </source>
</evidence>
<keyword evidence="2" id="KW-1185">Reference proteome</keyword>
<dbReference type="GeneID" id="6012609"/>
<protein>
    <recommendedName>
        <fullName evidence="3">F-box domain-containing protein</fullName>
    </recommendedName>
</protein>
<dbReference type="KEGG" id="cci:CC1G_05062"/>
<gene>
    <name evidence="1" type="ORF">CC1G_05062</name>
</gene>
<dbReference type="EMBL" id="AACS02000008">
    <property type="protein sequence ID" value="EAU85845.1"/>
    <property type="molecule type" value="Genomic_DNA"/>
</dbReference>
<name>A8NSQ6_COPC7</name>
<dbReference type="Proteomes" id="UP000001861">
    <property type="component" value="Unassembled WGS sequence"/>
</dbReference>
<accession>A8NSQ6</accession>